<dbReference type="RefSeq" id="WP_022519662.1">
    <property type="nucleotide sequence ID" value="NZ_CP054580.1"/>
</dbReference>
<accession>A0AAP9T414</accession>
<reference evidence="2 3" key="1">
    <citation type="submission" date="2019-12" db="EMBL/GenBank/DDBJ databases">
        <title>Genome sequencing and assembly of endphytes of Porphyra tenera.</title>
        <authorList>
            <person name="Park J.M."/>
            <person name="Shin R."/>
            <person name="Jo S.H."/>
        </authorList>
    </citation>
    <scope>NUCLEOTIDE SEQUENCE [LARGE SCALE GENOMIC DNA]</scope>
    <source>
        <strain evidence="2 3">GPM3</strain>
    </source>
</reference>
<dbReference type="AlphaFoldDB" id="A0AAP9T414"/>
<evidence type="ECO:0000256" key="1">
    <source>
        <dbReference type="SAM" id="MobiDB-lite"/>
    </source>
</evidence>
<feature type="compositionally biased region" description="Basic and acidic residues" evidence="1">
    <location>
        <begin position="109"/>
        <end position="120"/>
    </location>
</feature>
<feature type="region of interest" description="Disordered" evidence="1">
    <location>
        <begin position="109"/>
        <end position="129"/>
    </location>
</feature>
<dbReference type="Proteomes" id="UP000509761">
    <property type="component" value="Chromosome"/>
</dbReference>
<evidence type="ECO:0000313" key="2">
    <source>
        <dbReference type="EMBL" id="QKS27291.1"/>
    </source>
</evidence>
<name>A0AAP9T414_9GAMM</name>
<protein>
    <submittedName>
        <fullName evidence="2">Uncharacterized protein</fullName>
    </submittedName>
</protein>
<proteinExistence type="predicted"/>
<sequence length="204" mass="23667">MSTLLPSIDKRLFELLIAPENARFTIRSLRDQYADQYVIPAKHRPALRRFIYERIKKLINAGLVEKDREKRKRDQLYHSLPLINGAGLCLDGERFERWHKRLVPQADNETAKETTFPKEQDDCEPSTNAKKAASQFALEKELKETQSEFLSTLGEVEAFRELMDEYPELKPGIVVDHRDAYDRSARLMGRVRALEKSLHRLGGT</sequence>
<gene>
    <name evidence="2" type="ORF">FX987_05112</name>
</gene>
<evidence type="ECO:0000313" key="3">
    <source>
        <dbReference type="Proteomes" id="UP000509761"/>
    </source>
</evidence>
<dbReference type="EMBL" id="CP054580">
    <property type="protein sequence ID" value="QKS27291.1"/>
    <property type="molecule type" value="Genomic_DNA"/>
</dbReference>
<organism evidence="2 3">
    <name type="scientific">Vreelandella titanicae</name>
    <dbReference type="NCBI Taxonomy" id="664683"/>
    <lineage>
        <taxon>Bacteria</taxon>
        <taxon>Pseudomonadati</taxon>
        <taxon>Pseudomonadota</taxon>
        <taxon>Gammaproteobacteria</taxon>
        <taxon>Oceanospirillales</taxon>
        <taxon>Halomonadaceae</taxon>
        <taxon>Vreelandella</taxon>
    </lineage>
</organism>
<keyword evidence="3" id="KW-1185">Reference proteome</keyword>